<dbReference type="InterPro" id="IPR011335">
    <property type="entry name" value="Restrct_endonuc-II-like"/>
</dbReference>
<comment type="caution">
    <text evidence="1">The sequence shown here is derived from an EMBL/GenBank/DDBJ whole genome shotgun (WGS) entry which is preliminary data.</text>
</comment>
<dbReference type="RefSeq" id="WP_163230871.1">
    <property type="nucleotide sequence ID" value="NZ_WHZW01000010.1"/>
</dbReference>
<dbReference type="Proteomes" id="UP000469194">
    <property type="component" value="Unassembled WGS sequence"/>
</dbReference>
<name>A0A6N9Z4V2_9BIFI</name>
<dbReference type="SUPFAM" id="SSF52980">
    <property type="entry name" value="Restriction endonuclease-like"/>
    <property type="match status" value="1"/>
</dbReference>
<reference evidence="1 2" key="1">
    <citation type="submission" date="2019-10" db="EMBL/GenBank/DDBJ databases">
        <title>Bifidobacterium from non-human primates.</title>
        <authorList>
            <person name="Modesto M."/>
        </authorList>
    </citation>
    <scope>NUCLEOTIDE SEQUENCE [LARGE SCALE GENOMIC DNA]</scope>
    <source>
        <strain evidence="1 2">TRE17</strain>
    </source>
</reference>
<evidence type="ECO:0000313" key="1">
    <source>
        <dbReference type="EMBL" id="NEG89511.1"/>
    </source>
</evidence>
<evidence type="ECO:0008006" key="3">
    <source>
        <dbReference type="Google" id="ProtNLM"/>
    </source>
</evidence>
<sequence>MSNESLSLTALTELKVMRMQACDTLQRHSRQRLIYALDTALELLSIEKPRTRTAAKQRGLIQTIVSSPSKRSHLAGVRYLARTSPIETQIVGRWFECTTPVCTWAHYASTLTLGELIVLAESMMRRDKRLKRAGINDFLRYLQQARQFSGIRKCRLALRVVQENTDSSMETRTRLVLMRYGLPAPVVNYELHLSGRARPLFIDMAYPELKIAIEYDGNHHRFSSAQVLADDKRREMIEDADWLYIKVTFVDLQSEAGEERLAQRVATAMEKTTKKPIPLEPRLTIEQVCDGHRLRRKPPWAR</sequence>
<proteinExistence type="predicted"/>
<gene>
    <name evidence="1" type="ORF">GFD25_05825</name>
</gene>
<evidence type="ECO:0000313" key="2">
    <source>
        <dbReference type="Proteomes" id="UP000469194"/>
    </source>
</evidence>
<dbReference type="EMBL" id="WHZW01000010">
    <property type="protein sequence ID" value="NEG89511.1"/>
    <property type="molecule type" value="Genomic_DNA"/>
</dbReference>
<protein>
    <recommendedName>
        <fullName evidence="3">DUF559 domain-containing protein</fullName>
    </recommendedName>
</protein>
<keyword evidence="2" id="KW-1185">Reference proteome</keyword>
<accession>A0A6N9Z4V2</accession>
<organism evidence="1 2">
    <name type="scientific">Bifidobacterium aerophilum</name>
    <dbReference type="NCBI Taxonomy" id="1798155"/>
    <lineage>
        <taxon>Bacteria</taxon>
        <taxon>Bacillati</taxon>
        <taxon>Actinomycetota</taxon>
        <taxon>Actinomycetes</taxon>
        <taxon>Bifidobacteriales</taxon>
        <taxon>Bifidobacteriaceae</taxon>
        <taxon>Bifidobacterium</taxon>
    </lineage>
</organism>
<dbReference type="AlphaFoldDB" id="A0A6N9Z4V2"/>
<dbReference type="Gene3D" id="3.40.960.10">
    <property type="entry name" value="VSR Endonuclease"/>
    <property type="match status" value="1"/>
</dbReference>